<dbReference type="EMBL" id="PGEZ01000002">
    <property type="protein sequence ID" value="PJJ53566.1"/>
    <property type="molecule type" value="Genomic_DNA"/>
</dbReference>
<protein>
    <submittedName>
        <fullName evidence="1">Uncharacterized protein</fullName>
    </submittedName>
</protein>
<organism evidence="1 2">
    <name type="scientific">Mumia flava</name>
    <dbReference type="NCBI Taxonomy" id="1348852"/>
    <lineage>
        <taxon>Bacteria</taxon>
        <taxon>Bacillati</taxon>
        <taxon>Actinomycetota</taxon>
        <taxon>Actinomycetes</taxon>
        <taxon>Propionibacteriales</taxon>
        <taxon>Nocardioidaceae</taxon>
        <taxon>Mumia</taxon>
    </lineage>
</organism>
<keyword evidence="2" id="KW-1185">Reference proteome</keyword>
<comment type="caution">
    <text evidence="1">The sequence shown here is derived from an EMBL/GenBank/DDBJ whole genome shotgun (WGS) entry which is preliminary data.</text>
</comment>
<sequence>MAVTSLLRRIVLLATLAIIGVSSTTGGTSSATAAESNPAIYSSGFLFGGLYGGVSYSDLVPGNRPKVLYVPEGRTSIDSTAFFVNRPVFGLDGYPISGDVDVVYRWAATLCSGPGPFSVDLTSNVTRTVPLSPSAYIVGVTPPTLAVNDTVQFPANCKGIAVRFDPASEDVGGGGMSYVPVTRMPPSSLPTFDGDIDGNGNVMMYTLGSNGEVEDVEQTGTLPARIDGTLRYVFTNCGVARELVGALWNAAGVIAVPMRADDIVGKAVGVTASKSGASDRTAWGLEQGTAVSASVVEGSSLGCAPA</sequence>
<accession>A0A2M9B6H4</accession>
<dbReference type="AlphaFoldDB" id="A0A2M9B6H4"/>
<name>A0A2M9B6H4_9ACTN</name>
<reference evidence="1 2" key="1">
    <citation type="submission" date="2017-11" db="EMBL/GenBank/DDBJ databases">
        <title>Genomic Encyclopedia of Archaeal and Bacterial Type Strains, Phase II (KMG-II): From Individual Species to Whole Genera.</title>
        <authorList>
            <person name="Goeker M."/>
        </authorList>
    </citation>
    <scope>NUCLEOTIDE SEQUENCE [LARGE SCALE GENOMIC DNA]</scope>
    <source>
        <strain evidence="1 2">DSM 27763</strain>
    </source>
</reference>
<dbReference type="Proteomes" id="UP000230842">
    <property type="component" value="Unassembled WGS sequence"/>
</dbReference>
<evidence type="ECO:0000313" key="1">
    <source>
        <dbReference type="EMBL" id="PJJ53566.1"/>
    </source>
</evidence>
<gene>
    <name evidence="1" type="ORF">CLV56_3056</name>
</gene>
<evidence type="ECO:0000313" key="2">
    <source>
        <dbReference type="Proteomes" id="UP000230842"/>
    </source>
</evidence>
<proteinExistence type="predicted"/>